<evidence type="ECO:0000256" key="3">
    <source>
        <dbReference type="ARBA" id="ARBA00023203"/>
    </source>
</evidence>
<sequence>MDENDLQHLPCEGGQKKKFKRCKSKKIKNSSHTAEVIGVLQSLLIDKAFCDVKLETDDGTVIHGHKLILMSASPYFRIMFNSFEETDKDHVVIKGISSTILKLLINYIYSGEIILNEENVKDVLAAADLMKLFYIRIAYEKFLQT</sequence>
<name>A0A8R1W1X5_ACYPI</name>
<dbReference type="Gene3D" id="3.30.710.10">
    <property type="entry name" value="Potassium Channel Kv1.1, Chain A"/>
    <property type="match status" value="1"/>
</dbReference>
<dbReference type="GeneID" id="100163463"/>
<evidence type="ECO:0000256" key="2">
    <source>
        <dbReference type="ARBA" id="ARBA00022737"/>
    </source>
</evidence>
<evidence type="ECO:0000313" key="6">
    <source>
        <dbReference type="Proteomes" id="UP000007819"/>
    </source>
</evidence>
<dbReference type="EnsemblMetazoa" id="XM_001948290.5">
    <property type="protein sequence ID" value="XP_001948325.1"/>
    <property type="gene ID" value="LOC100163463"/>
</dbReference>
<dbReference type="PROSITE" id="PS50097">
    <property type="entry name" value="BTB"/>
    <property type="match status" value="1"/>
</dbReference>
<organism evidence="5 6">
    <name type="scientific">Acyrthosiphon pisum</name>
    <name type="common">Pea aphid</name>
    <dbReference type="NCBI Taxonomy" id="7029"/>
    <lineage>
        <taxon>Eukaryota</taxon>
        <taxon>Metazoa</taxon>
        <taxon>Ecdysozoa</taxon>
        <taxon>Arthropoda</taxon>
        <taxon>Hexapoda</taxon>
        <taxon>Insecta</taxon>
        <taxon>Pterygota</taxon>
        <taxon>Neoptera</taxon>
        <taxon>Paraneoptera</taxon>
        <taxon>Hemiptera</taxon>
        <taxon>Sternorrhyncha</taxon>
        <taxon>Aphidomorpha</taxon>
        <taxon>Aphidoidea</taxon>
        <taxon>Aphididae</taxon>
        <taxon>Macrosiphini</taxon>
        <taxon>Acyrthosiphon</taxon>
    </lineage>
</organism>
<dbReference type="OrthoDB" id="6418787at2759"/>
<dbReference type="RefSeq" id="XP_001948325.1">
    <property type="nucleotide sequence ID" value="XM_001948290.4"/>
</dbReference>
<evidence type="ECO:0000259" key="4">
    <source>
        <dbReference type="PROSITE" id="PS50097"/>
    </source>
</evidence>
<dbReference type="KEGG" id="api:100163463"/>
<evidence type="ECO:0000256" key="1">
    <source>
        <dbReference type="ARBA" id="ARBA00022441"/>
    </source>
</evidence>
<proteinExistence type="predicted"/>
<dbReference type="PANTHER" id="PTHR24412">
    <property type="entry name" value="KELCH PROTEIN"/>
    <property type="match status" value="1"/>
</dbReference>
<accession>A0A8R1W1X5</accession>
<reference evidence="5" key="2">
    <citation type="submission" date="2022-06" db="UniProtKB">
        <authorList>
            <consortium name="EnsemblMetazoa"/>
        </authorList>
    </citation>
    <scope>IDENTIFICATION</scope>
</reference>
<dbReference type="InterPro" id="IPR000210">
    <property type="entry name" value="BTB/POZ_dom"/>
</dbReference>
<keyword evidence="3" id="KW-0009">Actin-binding</keyword>
<keyword evidence="2" id="KW-0677">Repeat</keyword>
<dbReference type="SUPFAM" id="SSF54695">
    <property type="entry name" value="POZ domain"/>
    <property type="match status" value="1"/>
</dbReference>
<reference evidence="6" key="1">
    <citation type="submission" date="2010-06" db="EMBL/GenBank/DDBJ databases">
        <authorList>
            <person name="Jiang H."/>
            <person name="Abraham K."/>
            <person name="Ali S."/>
            <person name="Alsbrooks S.L."/>
            <person name="Anim B.N."/>
            <person name="Anosike U.S."/>
            <person name="Attaway T."/>
            <person name="Bandaranaike D.P."/>
            <person name="Battles P.K."/>
            <person name="Bell S.N."/>
            <person name="Bell A.V."/>
            <person name="Beltran B."/>
            <person name="Bickham C."/>
            <person name="Bustamante Y."/>
            <person name="Caleb T."/>
            <person name="Canada A."/>
            <person name="Cardenas V."/>
            <person name="Carter K."/>
            <person name="Chacko J."/>
            <person name="Chandrabose M.N."/>
            <person name="Chavez D."/>
            <person name="Chavez A."/>
            <person name="Chen L."/>
            <person name="Chu H.-S."/>
            <person name="Claassen K.J."/>
            <person name="Cockrell R."/>
            <person name="Collins M."/>
            <person name="Cooper J.A."/>
            <person name="Cree A."/>
            <person name="Curry S.M."/>
            <person name="Da Y."/>
            <person name="Dao M.D."/>
            <person name="Das B."/>
            <person name="Davila M.-L."/>
            <person name="Davy-Carroll L."/>
            <person name="Denson S."/>
            <person name="Dinh H."/>
            <person name="Ebong V.E."/>
            <person name="Edwards J.R."/>
            <person name="Egan A."/>
            <person name="El-Daye J."/>
            <person name="Escobedo L."/>
            <person name="Fernandez S."/>
            <person name="Fernando P.R."/>
            <person name="Flagg N."/>
            <person name="Forbes L.D."/>
            <person name="Fowler R.G."/>
            <person name="Fu Q."/>
            <person name="Gabisi R.A."/>
            <person name="Ganer J."/>
            <person name="Garbino Pronczuk A."/>
            <person name="Garcia R.M."/>
            <person name="Garner T."/>
            <person name="Garrett T.E."/>
            <person name="Gonzalez D.A."/>
            <person name="Hamid H."/>
            <person name="Hawkins E.S."/>
            <person name="Hirani K."/>
            <person name="Hogues M.E."/>
            <person name="Hollins B."/>
            <person name="Hsiao C.-H."/>
            <person name="Jabil R."/>
            <person name="James M.L."/>
            <person name="Jhangiani S.N."/>
            <person name="Johnson B."/>
            <person name="Johnson Q."/>
            <person name="Joshi V."/>
            <person name="Kalu J.B."/>
            <person name="Kam C."/>
            <person name="Kashfia A."/>
            <person name="Keebler J."/>
            <person name="Kisamo H."/>
            <person name="Kovar C.L."/>
            <person name="Lago L.A."/>
            <person name="Lai C.-Y."/>
            <person name="Laidlaw J."/>
            <person name="Lara F."/>
            <person name="Le T.-K."/>
            <person name="Lee S.L."/>
            <person name="Legall F.H."/>
            <person name="Lemon S.J."/>
            <person name="Lewis L.R."/>
            <person name="Li B."/>
            <person name="Liu Y."/>
            <person name="Liu Y.-S."/>
            <person name="Lopez J."/>
            <person name="Lozado R.J."/>
            <person name="Lu J."/>
            <person name="Madu R.C."/>
            <person name="Maheshwari M."/>
            <person name="Maheshwari R."/>
            <person name="Malloy K."/>
            <person name="Martinez E."/>
            <person name="Mathew T."/>
            <person name="Mercado I.C."/>
            <person name="Mercado C."/>
            <person name="Meyer B."/>
            <person name="Montgomery K."/>
            <person name="Morgan M.B."/>
            <person name="Munidasa M."/>
            <person name="Nazareth L.V."/>
            <person name="Nelson J."/>
            <person name="Ng B.M."/>
            <person name="Nguyen N.B."/>
            <person name="Nguyen P.Q."/>
            <person name="Nguyen T."/>
            <person name="Obregon M."/>
            <person name="Okwuonu G.O."/>
            <person name="Onwere C.G."/>
            <person name="Orozco G."/>
            <person name="Parra A."/>
            <person name="Patel S."/>
            <person name="Patil S."/>
            <person name="Perez A."/>
            <person name="Perez Y."/>
            <person name="Pham C."/>
            <person name="Primus E.L."/>
            <person name="Pu L.-L."/>
            <person name="Puazo M."/>
            <person name="Qin X."/>
            <person name="Quiroz J.B."/>
            <person name="Reese J."/>
            <person name="Richards S."/>
            <person name="Rives C.M."/>
            <person name="Robberts R."/>
            <person name="Ruiz S.J."/>
            <person name="Ruiz M.J."/>
            <person name="Santibanez J."/>
            <person name="Schneider B.W."/>
            <person name="Sisson I."/>
            <person name="Smith M."/>
            <person name="Sodergren E."/>
            <person name="Song X.-Z."/>
            <person name="Song B.B."/>
            <person name="Summersgill H."/>
            <person name="Thelus R."/>
            <person name="Thornton R.D."/>
            <person name="Trejos Z.Y."/>
            <person name="Usmani K."/>
            <person name="Vattathil S."/>
            <person name="Villasana D."/>
            <person name="Walker D.L."/>
            <person name="Wang S."/>
            <person name="Wang K."/>
            <person name="White C.S."/>
            <person name="Williams A.C."/>
            <person name="Williamson J."/>
            <person name="Wilson K."/>
            <person name="Woghiren I.O."/>
            <person name="Woodworth J.R."/>
            <person name="Worley K.C."/>
            <person name="Wright R.A."/>
            <person name="Wu W."/>
            <person name="Young L."/>
            <person name="Zhang L."/>
            <person name="Zhang J."/>
            <person name="Zhu Y."/>
            <person name="Muzny D.M."/>
            <person name="Weinstock G."/>
            <person name="Gibbs R.A."/>
        </authorList>
    </citation>
    <scope>NUCLEOTIDE SEQUENCE [LARGE SCALE GENOMIC DNA]</scope>
    <source>
        <strain evidence="6">LSR1</strain>
    </source>
</reference>
<dbReference type="Proteomes" id="UP000007819">
    <property type="component" value="Chromosome A2"/>
</dbReference>
<dbReference type="OMA" id="YFRIMFN"/>
<keyword evidence="6" id="KW-1185">Reference proteome</keyword>
<dbReference type="PANTHER" id="PTHR24412:SF441">
    <property type="entry name" value="KELCH-LIKE PROTEIN 28"/>
    <property type="match status" value="1"/>
</dbReference>
<dbReference type="Pfam" id="PF00651">
    <property type="entry name" value="BTB"/>
    <property type="match status" value="1"/>
</dbReference>
<dbReference type="InterPro" id="IPR011333">
    <property type="entry name" value="SKP1/BTB/POZ_sf"/>
</dbReference>
<keyword evidence="1" id="KW-0880">Kelch repeat</keyword>
<protein>
    <recommendedName>
        <fullName evidence="4">BTB domain-containing protein</fullName>
    </recommendedName>
</protein>
<evidence type="ECO:0000313" key="5">
    <source>
        <dbReference type="EnsemblMetazoa" id="XP_001948325.1"/>
    </source>
</evidence>
<dbReference type="AlphaFoldDB" id="A0A8R1W1X5"/>
<dbReference type="SMART" id="SM00225">
    <property type="entry name" value="BTB"/>
    <property type="match status" value="1"/>
</dbReference>
<feature type="domain" description="BTB" evidence="4">
    <location>
        <begin position="50"/>
        <end position="117"/>
    </location>
</feature>